<dbReference type="RefSeq" id="WP_108672882.1">
    <property type="nucleotide sequence ID" value="NZ_CP025989.1"/>
</dbReference>
<reference evidence="3 4" key="1">
    <citation type="journal article" date="2018" name="Genome Biol. Evol.">
        <title>The Genome Sequence of "Candidatus Fokinia solitaria": Insights on Reductive Evolution in Rickettsiales.</title>
        <authorList>
            <person name="Floriano A.M."/>
            <person name="Castelli M."/>
            <person name="Krenek S."/>
            <person name="Berendonk T.U."/>
            <person name="Bazzocchi C."/>
            <person name="Petroni G."/>
            <person name="Sassera D."/>
        </authorList>
    </citation>
    <scope>NUCLEOTIDE SEQUENCE [LARGE SCALE GENOMIC DNA]</scope>
    <source>
        <strain evidence="3">Rio ETE_ALG 3VII</strain>
    </source>
</reference>
<dbReference type="GO" id="GO:0008237">
    <property type="term" value="F:metallopeptidase activity"/>
    <property type="evidence" value="ECO:0007669"/>
    <property type="project" value="UniProtKB-KW"/>
</dbReference>
<name>A0A2U8BR67_9RICK</name>
<dbReference type="PANTHER" id="PTHR30471:SF3">
    <property type="entry name" value="UPF0758 PROTEIN YEES-RELATED"/>
    <property type="match status" value="1"/>
</dbReference>
<evidence type="ECO:0000313" key="3">
    <source>
        <dbReference type="EMBL" id="AWD32832.1"/>
    </source>
</evidence>
<gene>
    <name evidence="3" type="ORF">Fsol_00016</name>
</gene>
<keyword evidence="4" id="KW-1185">Reference proteome</keyword>
<accession>A0A2U8BR67</accession>
<protein>
    <submittedName>
        <fullName evidence="3">Putative RadC-like family protein</fullName>
    </submittedName>
</protein>
<dbReference type="InterPro" id="IPR025657">
    <property type="entry name" value="RadC_JAB"/>
</dbReference>
<proteinExistence type="predicted"/>
<evidence type="ECO:0000256" key="1">
    <source>
        <dbReference type="ARBA" id="ARBA00023049"/>
    </source>
</evidence>
<sequence>MSLGHRKRIRNLFRKAKFGTTREEHLLEMLLFQVFSRRDTNKLAKSLLGKYTSLKTIFHEYRDIKDEKNIGTGVEEFFAVISELFYRCYMYDSGIKRITLDSCISVIRYCELKVPHESCKILKILTLNEDNMLIASDVIGVTIDGKSKCDEEEFLRLAVARKAVSVVMVHYNCTDMAYALLIIPRLYDMLHNTNIKILDYILITSESSLSLFSSQDTFITHKYLTGWSKY</sequence>
<keyword evidence="1" id="KW-0645">Protease</keyword>
<dbReference type="Pfam" id="PF04002">
    <property type="entry name" value="RadC"/>
    <property type="match status" value="1"/>
</dbReference>
<keyword evidence="1" id="KW-0378">Hydrolase</keyword>
<dbReference type="KEGG" id="fso:Fsol_00016"/>
<dbReference type="EMBL" id="CP025989">
    <property type="protein sequence ID" value="AWD32832.1"/>
    <property type="molecule type" value="Genomic_DNA"/>
</dbReference>
<dbReference type="OrthoDB" id="9804482at2"/>
<feature type="domain" description="RadC-like JAB" evidence="2">
    <location>
        <begin position="105"/>
        <end position="211"/>
    </location>
</feature>
<evidence type="ECO:0000259" key="2">
    <source>
        <dbReference type="Pfam" id="PF04002"/>
    </source>
</evidence>
<evidence type="ECO:0000313" key="4">
    <source>
        <dbReference type="Proteomes" id="UP000244519"/>
    </source>
</evidence>
<dbReference type="AlphaFoldDB" id="A0A2U8BR67"/>
<dbReference type="Proteomes" id="UP000244519">
    <property type="component" value="Chromosome"/>
</dbReference>
<organism evidence="3 4">
    <name type="scientific">Candidatus Fokinia solitaria</name>
    <dbReference type="NCBI Taxonomy" id="1802984"/>
    <lineage>
        <taxon>Bacteria</taxon>
        <taxon>Pseudomonadati</taxon>
        <taxon>Pseudomonadota</taxon>
        <taxon>Alphaproteobacteria</taxon>
        <taxon>Rickettsiales</taxon>
        <taxon>Candidatus Midichloriaceae</taxon>
        <taxon>Candidatus Fokinia</taxon>
    </lineage>
</organism>
<dbReference type="Gene3D" id="3.40.140.10">
    <property type="entry name" value="Cytidine Deaminase, domain 2"/>
    <property type="match status" value="1"/>
</dbReference>
<dbReference type="PANTHER" id="PTHR30471">
    <property type="entry name" value="DNA REPAIR PROTEIN RADC"/>
    <property type="match status" value="1"/>
</dbReference>
<keyword evidence="1" id="KW-0482">Metalloprotease</keyword>
<dbReference type="InterPro" id="IPR001405">
    <property type="entry name" value="UPF0758"/>
</dbReference>